<proteinExistence type="predicted"/>
<protein>
    <submittedName>
        <fullName evidence="2">Uncharacterized protein</fullName>
    </submittedName>
</protein>
<gene>
    <name evidence="2" type="ORF">ALECFALPRED_000716</name>
</gene>
<keyword evidence="1" id="KW-0732">Signal</keyword>
<accession>A0A8H3JA39</accession>
<comment type="caution">
    <text evidence="2">The sequence shown here is derived from an EMBL/GenBank/DDBJ whole genome shotgun (WGS) entry which is preliminary data.</text>
</comment>
<evidence type="ECO:0000256" key="1">
    <source>
        <dbReference type="SAM" id="SignalP"/>
    </source>
</evidence>
<organism evidence="2 3">
    <name type="scientific">Alectoria fallacina</name>
    <dbReference type="NCBI Taxonomy" id="1903189"/>
    <lineage>
        <taxon>Eukaryota</taxon>
        <taxon>Fungi</taxon>
        <taxon>Dikarya</taxon>
        <taxon>Ascomycota</taxon>
        <taxon>Pezizomycotina</taxon>
        <taxon>Lecanoromycetes</taxon>
        <taxon>OSLEUM clade</taxon>
        <taxon>Lecanoromycetidae</taxon>
        <taxon>Lecanorales</taxon>
        <taxon>Lecanorineae</taxon>
        <taxon>Parmeliaceae</taxon>
        <taxon>Alectoria</taxon>
    </lineage>
</organism>
<feature type="signal peptide" evidence="1">
    <location>
        <begin position="1"/>
        <end position="20"/>
    </location>
</feature>
<dbReference type="Proteomes" id="UP000664203">
    <property type="component" value="Unassembled WGS sequence"/>
</dbReference>
<evidence type="ECO:0000313" key="2">
    <source>
        <dbReference type="EMBL" id="CAF9943582.1"/>
    </source>
</evidence>
<feature type="chain" id="PRO_5034741655" evidence="1">
    <location>
        <begin position="21"/>
        <end position="459"/>
    </location>
</feature>
<dbReference type="AlphaFoldDB" id="A0A8H3JA39"/>
<dbReference type="EMBL" id="CAJPDR010001125">
    <property type="protein sequence ID" value="CAF9943582.1"/>
    <property type="molecule type" value="Genomic_DNA"/>
</dbReference>
<sequence length="459" mass="48709">MMLALLASGAPLSLSQCTDGSSPDASCFNALDLPDYIMHWWTANEASCGQQEFAACFYASATKYAPSDCSQINNDAACTQPTWSDFSGSDNGIQNFYVAWNIWNTNGLFLDLYNAIGTAEGSASSGLSAIVTLLDPPKTQNIVLDDVLDALSFGLSLYAEGSVLVKALIRAAPQTTGLLGKLFPSGTVDGEYQDWSVVAQNLGKVTTAFQSSVADGLPILENNVTNFIYWSQNSGLSGFRPSLSSLVDTMTQTLNTYAISQIISTQGIIVSRAPNTDVHALQTNGSKLNWDTGCSGGYTAGICDTFFWDGTDTYGLTDGTDFTKSYHDELTSFFTGNPALTSGQLLFTGAQACYVATGKNGGGSPTLDSTDPTQFSCLSNMQVCTWDESGYGPFDGSCPNLPARNAVLQHFGVSGCIGSQDSTTSIDVPRAYLGPGVYQDANNVADLQIDDFCDNVPLR</sequence>
<keyword evidence="3" id="KW-1185">Reference proteome</keyword>
<name>A0A8H3JA39_9LECA</name>
<dbReference type="OrthoDB" id="5345753at2759"/>
<evidence type="ECO:0000313" key="3">
    <source>
        <dbReference type="Proteomes" id="UP000664203"/>
    </source>
</evidence>
<reference evidence="2" key="1">
    <citation type="submission" date="2021-03" db="EMBL/GenBank/DDBJ databases">
        <authorList>
            <person name="Tagirdzhanova G."/>
        </authorList>
    </citation>
    <scope>NUCLEOTIDE SEQUENCE</scope>
</reference>